<accession>A0A1Y2FRH6</accession>
<keyword evidence="3" id="KW-1185">Reference proteome</keyword>
<feature type="region of interest" description="Disordered" evidence="1">
    <location>
        <begin position="1"/>
        <end position="23"/>
    </location>
</feature>
<comment type="caution">
    <text evidence="2">The sequence shown here is derived from an EMBL/GenBank/DDBJ whole genome shotgun (WGS) entry which is preliminary data.</text>
</comment>
<feature type="region of interest" description="Disordered" evidence="1">
    <location>
        <begin position="375"/>
        <end position="394"/>
    </location>
</feature>
<dbReference type="Gene3D" id="3.30.710.10">
    <property type="entry name" value="Potassium Channel Kv1.1, Chain A"/>
    <property type="match status" value="1"/>
</dbReference>
<dbReference type="OrthoDB" id="6359943at2759"/>
<proteinExistence type="predicted"/>
<dbReference type="PANTHER" id="PTHR47369">
    <property type="entry name" value="BTB/POZ DOMAIN-CONTAINING PROTEIN"/>
    <property type="match status" value="1"/>
</dbReference>
<dbReference type="PANTHER" id="PTHR47369:SF2">
    <property type="entry name" value="BTB_POZ DOMAIN-CONTAINING PROTEIN 2"/>
    <property type="match status" value="1"/>
</dbReference>
<sequence length="394" mass="45586">MLQNLESKIQNKWNVPTSNTTSPSVVENLKQNNNISQKNDSNITEVQNNQNNKIQDFNSNIPNLTYDLVNNQNISINSTIPNELYNQHHQQKQQMQMSYHDIICDHLFQCFTHSIYTDLKIRFQGGGIIQDASFFLHKIICIRSPLLAQLICETEESQMNLRYPVLEIVVPVNDMNITAKGLSIALGHLYSSYAHHILLNAENVNSAEHSALLRSVLASAHFLRLPDLCNIATNLICNNINKNTVLDYCHFVNQPNFITHYDDFSKNIYDCVYNCLCKNVIKELTELNRQDIWQNREGQGYKQLIELFSELPFEWMKKVVESKDFITPGEIDRYYFAKELISLRSRKQLPVVVSEENVVLAFGISKKSNITIVRKSPKHPTSSQERKVWKYMDK</sequence>
<protein>
    <recommendedName>
        <fullName evidence="4">BTB domain-containing protein</fullName>
    </recommendedName>
</protein>
<dbReference type="InterPro" id="IPR011333">
    <property type="entry name" value="SKP1/BTB/POZ_sf"/>
</dbReference>
<evidence type="ECO:0000313" key="3">
    <source>
        <dbReference type="Proteomes" id="UP000193920"/>
    </source>
</evidence>
<dbReference type="STRING" id="1754190.A0A1Y2FRH6"/>
<organism evidence="2 3">
    <name type="scientific">Neocallimastix californiae</name>
    <dbReference type="NCBI Taxonomy" id="1754190"/>
    <lineage>
        <taxon>Eukaryota</taxon>
        <taxon>Fungi</taxon>
        <taxon>Fungi incertae sedis</taxon>
        <taxon>Chytridiomycota</taxon>
        <taxon>Chytridiomycota incertae sedis</taxon>
        <taxon>Neocallimastigomycetes</taxon>
        <taxon>Neocallimastigales</taxon>
        <taxon>Neocallimastigaceae</taxon>
        <taxon>Neocallimastix</taxon>
    </lineage>
</organism>
<evidence type="ECO:0000256" key="1">
    <source>
        <dbReference type="SAM" id="MobiDB-lite"/>
    </source>
</evidence>
<evidence type="ECO:0008006" key="4">
    <source>
        <dbReference type="Google" id="ProtNLM"/>
    </source>
</evidence>
<reference evidence="2 3" key="1">
    <citation type="submission" date="2016-08" db="EMBL/GenBank/DDBJ databases">
        <title>A Parts List for Fungal Cellulosomes Revealed by Comparative Genomics.</title>
        <authorList>
            <consortium name="DOE Joint Genome Institute"/>
            <person name="Haitjema C.H."/>
            <person name="Gilmore S.P."/>
            <person name="Henske J.K."/>
            <person name="Solomon K.V."/>
            <person name="De Groot R."/>
            <person name="Kuo A."/>
            <person name="Mondo S.J."/>
            <person name="Salamov A.A."/>
            <person name="Labutti K."/>
            <person name="Zhao Z."/>
            <person name="Chiniquy J."/>
            <person name="Barry K."/>
            <person name="Brewer H.M."/>
            <person name="Purvine S.O."/>
            <person name="Wright A.T."/>
            <person name="Boxma B."/>
            <person name="Van Alen T."/>
            <person name="Hackstein J.H."/>
            <person name="Baker S.E."/>
            <person name="Grigoriev I.V."/>
            <person name="O'Malley M.A."/>
        </authorList>
    </citation>
    <scope>NUCLEOTIDE SEQUENCE [LARGE SCALE GENOMIC DNA]</scope>
    <source>
        <strain evidence="2 3">G1</strain>
    </source>
</reference>
<dbReference type="AlphaFoldDB" id="A0A1Y2FRH6"/>
<feature type="compositionally biased region" description="Basic and acidic residues" evidence="1">
    <location>
        <begin position="384"/>
        <end position="394"/>
    </location>
</feature>
<dbReference type="Proteomes" id="UP000193920">
    <property type="component" value="Unassembled WGS sequence"/>
</dbReference>
<gene>
    <name evidence="2" type="ORF">LY90DRAFT_663239</name>
</gene>
<name>A0A1Y2FRH6_9FUNG</name>
<evidence type="ECO:0000313" key="2">
    <source>
        <dbReference type="EMBL" id="ORY86600.1"/>
    </source>
</evidence>
<dbReference type="EMBL" id="MCOG01000002">
    <property type="protein sequence ID" value="ORY86600.1"/>
    <property type="molecule type" value="Genomic_DNA"/>
</dbReference>